<proteinExistence type="predicted"/>
<keyword evidence="2" id="KW-1185">Reference proteome</keyword>
<reference evidence="1 2" key="1">
    <citation type="journal article" date="2017" name="Gigascience">
        <title>Genome sequence of the small brown planthopper, Laodelphax striatellus.</title>
        <authorList>
            <person name="Zhu J."/>
            <person name="Jiang F."/>
            <person name="Wang X."/>
            <person name="Yang P."/>
            <person name="Bao Y."/>
            <person name="Zhao W."/>
            <person name="Wang W."/>
            <person name="Lu H."/>
            <person name="Wang Q."/>
            <person name="Cui N."/>
            <person name="Li J."/>
            <person name="Chen X."/>
            <person name="Luo L."/>
            <person name="Yu J."/>
            <person name="Kang L."/>
            <person name="Cui F."/>
        </authorList>
    </citation>
    <scope>NUCLEOTIDE SEQUENCE [LARGE SCALE GENOMIC DNA]</scope>
    <source>
        <strain evidence="1">Lst14</strain>
    </source>
</reference>
<sequence length="127" mass="14284">MSVSLRSTSQQHRPQLDRAVSMNIDDRCYKSSSKLANPSLIGRWRSFRMKQPPPNGLPPTSSTWETLLPPRRTWASSRACDNSIPDELSVKICKDSIRQSILDQMKISSGDVKLLLTLKVVKPPPKP</sequence>
<dbReference type="AlphaFoldDB" id="A0A482X662"/>
<organism evidence="1 2">
    <name type="scientific">Laodelphax striatellus</name>
    <name type="common">Small brown planthopper</name>
    <name type="synonym">Delphax striatella</name>
    <dbReference type="NCBI Taxonomy" id="195883"/>
    <lineage>
        <taxon>Eukaryota</taxon>
        <taxon>Metazoa</taxon>
        <taxon>Ecdysozoa</taxon>
        <taxon>Arthropoda</taxon>
        <taxon>Hexapoda</taxon>
        <taxon>Insecta</taxon>
        <taxon>Pterygota</taxon>
        <taxon>Neoptera</taxon>
        <taxon>Paraneoptera</taxon>
        <taxon>Hemiptera</taxon>
        <taxon>Auchenorrhyncha</taxon>
        <taxon>Fulgoroidea</taxon>
        <taxon>Delphacidae</taxon>
        <taxon>Criomorphinae</taxon>
        <taxon>Laodelphax</taxon>
    </lineage>
</organism>
<dbReference type="InParanoid" id="A0A482X662"/>
<protein>
    <submittedName>
        <fullName evidence="1">Uncharacterized protein</fullName>
    </submittedName>
</protein>
<accession>A0A482X662</accession>
<dbReference type="Proteomes" id="UP000291343">
    <property type="component" value="Unassembled WGS sequence"/>
</dbReference>
<comment type="caution">
    <text evidence="1">The sequence shown here is derived from an EMBL/GenBank/DDBJ whole genome shotgun (WGS) entry which is preliminary data.</text>
</comment>
<gene>
    <name evidence="1" type="ORF">LSTR_LSTR010492</name>
</gene>
<dbReference type="EMBL" id="QKKF02016927">
    <property type="protein sequence ID" value="RZF41264.1"/>
    <property type="molecule type" value="Genomic_DNA"/>
</dbReference>
<evidence type="ECO:0000313" key="1">
    <source>
        <dbReference type="EMBL" id="RZF41264.1"/>
    </source>
</evidence>
<evidence type="ECO:0000313" key="2">
    <source>
        <dbReference type="Proteomes" id="UP000291343"/>
    </source>
</evidence>
<name>A0A482X662_LAOST</name>